<dbReference type="GO" id="GO:0008270">
    <property type="term" value="F:zinc ion binding"/>
    <property type="evidence" value="ECO:0007669"/>
    <property type="project" value="UniProtKB-UniRule"/>
</dbReference>
<comment type="catalytic activity">
    <reaction evidence="6 8">
        <text>hydrogencarbonate + H(+) = CO2 + H2O</text>
        <dbReference type="Rhea" id="RHEA:10748"/>
        <dbReference type="ChEBI" id="CHEBI:15377"/>
        <dbReference type="ChEBI" id="CHEBI:15378"/>
        <dbReference type="ChEBI" id="CHEBI:16526"/>
        <dbReference type="ChEBI" id="CHEBI:17544"/>
        <dbReference type="EC" id="4.2.1.1"/>
    </reaction>
</comment>
<dbReference type="PANTHER" id="PTHR11002">
    <property type="entry name" value="CARBONIC ANHYDRASE"/>
    <property type="match status" value="1"/>
</dbReference>
<comment type="cofactor">
    <cofactor evidence="7">
        <name>Zn(2+)</name>
        <dbReference type="ChEBI" id="CHEBI:29105"/>
    </cofactor>
    <text evidence="7">Binds 1 zinc ion per subunit.</text>
</comment>
<evidence type="ECO:0000256" key="5">
    <source>
        <dbReference type="ARBA" id="ARBA00023239"/>
    </source>
</evidence>
<proteinExistence type="inferred from homology"/>
<sequence length="232" mass="26566">MTDKPLKKFLHGVMKFQQTKTKESKSLYENLASGQAPNCFVLTCSDSRVLPLYSSNSKGGEVFYARNVGNLIPEPTEEKTKSDVMGSLIYAASHLGVKHFFIVGHSDCGAMGALLGGREKLKHQKLLYWYLEDGEQMLQEYRNGIQEKYSKLYSEIDNPKTKLAIFNCQYQCRQLLKYDFMSEKVKEGKIFIHPLFYDIKKCEILAMDPEKEKFVSLDESLIEKMLKSVGEN</sequence>
<feature type="binding site" evidence="7">
    <location>
        <position position="105"/>
    </location>
    <ligand>
        <name>Zn(2+)</name>
        <dbReference type="ChEBI" id="CHEBI:29105"/>
    </ligand>
</feature>
<dbReference type="AlphaFoldDB" id="A0AAV7Y6D3"/>
<gene>
    <name evidence="9" type="ORF">M0812_29734</name>
</gene>
<dbReference type="Pfam" id="PF00484">
    <property type="entry name" value="Pro_CA"/>
    <property type="match status" value="1"/>
</dbReference>
<feature type="binding site" evidence="7">
    <location>
        <position position="44"/>
    </location>
    <ligand>
        <name>Zn(2+)</name>
        <dbReference type="ChEBI" id="CHEBI:29105"/>
    </ligand>
</feature>
<dbReference type="SUPFAM" id="SSF53056">
    <property type="entry name" value="beta-carbonic anhydrase, cab"/>
    <property type="match status" value="1"/>
</dbReference>
<dbReference type="PROSITE" id="PS00704">
    <property type="entry name" value="PROK_CO2_ANHYDRASE_1"/>
    <property type="match status" value="1"/>
</dbReference>
<evidence type="ECO:0000256" key="2">
    <source>
        <dbReference type="ARBA" id="ARBA00012925"/>
    </source>
</evidence>
<comment type="function">
    <text evidence="8">Reversible hydration of carbon dioxide.</text>
</comment>
<dbReference type="Proteomes" id="UP001146793">
    <property type="component" value="Unassembled WGS sequence"/>
</dbReference>
<evidence type="ECO:0000313" key="9">
    <source>
        <dbReference type="EMBL" id="KAJ3424102.1"/>
    </source>
</evidence>
<protein>
    <recommendedName>
        <fullName evidence="2 8">Carbonic anhydrase</fullName>
        <ecNumber evidence="2 8">4.2.1.1</ecNumber>
    </recommendedName>
    <alternativeName>
        <fullName evidence="8">Carbonate dehydratase</fullName>
    </alternativeName>
</protein>
<dbReference type="GO" id="GO:0015976">
    <property type="term" value="P:carbon utilization"/>
    <property type="evidence" value="ECO:0007669"/>
    <property type="project" value="InterPro"/>
</dbReference>
<evidence type="ECO:0000313" key="10">
    <source>
        <dbReference type="Proteomes" id="UP001146793"/>
    </source>
</evidence>
<feature type="binding site" evidence="7">
    <location>
        <position position="46"/>
    </location>
    <ligand>
        <name>Zn(2+)</name>
        <dbReference type="ChEBI" id="CHEBI:29105"/>
    </ligand>
</feature>
<keyword evidence="4 7" id="KW-0862">Zinc</keyword>
<organism evidence="9 10">
    <name type="scientific">Anaeramoeba flamelloides</name>
    <dbReference type="NCBI Taxonomy" id="1746091"/>
    <lineage>
        <taxon>Eukaryota</taxon>
        <taxon>Metamonada</taxon>
        <taxon>Anaeramoebidae</taxon>
        <taxon>Anaeramoeba</taxon>
    </lineage>
</organism>
<comment type="similarity">
    <text evidence="1 8">Belongs to the beta-class carbonic anhydrase family.</text>
</comment>
<comment type="caution">
    <text evidence="9">The sequence shown here is derived from an EMBL/GenBank/DDBJ whole genome shotgun (WGS) entry which is preliminary data.</text>
</comment>
<name>A0AAV7Y6D3_9EUKA</name>
<keyword evidence="3 7" id="KW-0479">Metal-binding</keyword>
<evidence type="ECO:0000256" key="7">
    <source>
        <dbReference type="PIRSR" id="PIRSR601765-1"/>
    </source>
</evidence>
<evidence type="ECO:0000256" key="8">
    <source>
        <dbReference type="RuleBase" id="RU003956"/>
    </source>
</evidence>
<accession>A0AAV7Y6D3</accession>
<evidence type="ECO:0000256" key="1">
    <source>
        <dbReference type="ARBA" id="ARBA00006217"/>
    </source>
</evidence>
<dbReference type="EMBL" id="JANTQA010000075">
    <property type="protein sequence ID" value="KAJ3424102.1"/>
    <property type="molecule type" value="Genomic_DNA"/>
</dbReference>
<dbReference type="EC" id="4.2.1.1" evidence="2 8"/>
<evidence type="ECO:0000256" key="4">
    <source>
        <dbReference type="ARBA" id="ARBA00022833"/>
    </source>
</evidence>
<dbReference type="InterPro" id="IPR015892">
    <property type="entry name" value="Carbonic_anhydrase_CS"/>
</dbReference>
<dbReference type="InterPro" id="IPR036874">
    <property type="entry name" value="Carbonic_anhydrase_sf"/>
</dbReference>
<feature type="binding site" evidence="7">
    <location>
        <position position="108"/>
    </location>
    <ligand>
        <name>Zn(2+)</name>
        <dbReference type="ChEBI" id="CHEBI:29105"/>
    </ligand>
</feature>
<keyword evidence="5 8" id="KW-0456">Lyase</keyword>
<evidence type="ECO:0000256" key="6">
    <source>
        <dbReference type="ARBA" id="ARBA00048348"/>
    </source>
</evidence>
<dbReference type="GO" id="GO:0004089">
    <property type="term" value="F:carbonate dehydratase activity"/>
    <property type="evidence" value="ECO:0007669"/>
    <property type="project" value="UniProtKB-UniRule"/>
</dbReference>
<dbReference type="Gene3D" id="3.40.1050.10">
    <property type="entry name" value="Carbonic anhydrase"/>
    <property type="match status" value="1"/>
</dbReference>
<dbReference type="SMART" id="SM00947">
    <property type="entry name" value="Pro_CA"/>
    <property type="match status" value="1"/>
</dbReference>
<evidence type="ECO:0000256" key="3">
    <source>
        <dbReference type="ARBA" id="ARBA00022723"/>
    </source>
</evidence>
<dbReference type="PANTHER" id="PTHR11002:SF76">
    <property type="entry name" value="CARBONIC ANHYDRASE"/>
    <property type="match status" value="1"/>
</dbReference>
<dbReference type="InterPro" id="IPR001765">
    <property type="entry name" value="Carbonic_anhydrase"/>
</dbReference>
<reference evidence="9" key="1">
    <citation type="submission" date="2022-08" db="EMBL/GenBank/DDBJ databases">
        <title>Novel sulphate-reducing endosymbionts in the free-living metamonad Anaeramoeba.</title>
        <authorList>
            <person name="Jerlstrom-Hultqvist J."/>
            <person name="Cepicka I."/>
            <person name="Gallot-Lavallee L."/>
            <person name="Salas-Leiva D."/>
            <person name="Curtis B.A."/>
            <person name="Zahonova K."/>
            <person name="Pipaliya S."/>
            <person name="Dacks J."/>
            <person name="Roger A.J."/>
        </authorList>
    </citation>
    <scope>NUCLEOTIDE SEQUENCE</scope>
    <source>
        <strain evidence="9">Busselton2</strain>
    </source>
</reference>